<dbReference type="EMBL" id="RKIK01000165">
    <property type="protein sequence ID" value="ROV56890.1"/>
    <property type="molecule type" value="Genomic_DNA"/>
</dbReference>
<dbReference type="InterPro" id="IPR017932">
    <property type="entry name" value="GATase_2_dom"/>
</dbReference>
<dbReference type="Proteomes" id="UP000278792">
    <property type="component" value="Unassembled WGS sequence"/>
</dbReference>
<dbReference type="NCBIfam" id="TIGR01536">
    <property type="entry name" value="asn_synth_AEB"/>
    <property type="match status" value="1"/>
</dbReference>
<evidence type="ECO:0000256" key="3">
    <source>
        <dbReference type="ARBA" id="ARBA00012737"/>
    </source>
</evidence>
<evidence type="ECO:0000256" key="7">
    <source>
        <dbReference type="ARBA" id="ARBA00048741"/>
    </source>
</evidence>
<feature type="domain" description="Glutamine amidotransferase type-2" evidence="9">
    <location>
        <begin position="1"/>
        <end position="204"/>
    </location>
</feature>
<keyword evidence="5 8" id="KW-0067">ATP-binding</keyword>
<dbReference type="SUPFAM" id="SSF56235">
    <property type="entry name" value="N-terminal nucleophile aminohydrolases (Ntn hydrolases)"/>
    <property type="match status" value="1"/>
</dbReference>
<evidence type="ECO:0000256" key="2">
    <source>
        <dbReference type="ARBA" id="ARBA00005752"/>
    </source>
</evidence>
<dbReference type="AlphaFoldDB" id="A0A3N3DR28"/>
<dbReference type="Pfam" id="PF00733">
    <property type="entry name" value="Asn_synthase"/>
    <property type="match status" value="1"/>
</dbReference>
<protein>
    <recommendedName>
        <fullName evidence="3">asparagine synthase (glutamine-hydrolyzing)</fullName>
        <ecNumber evidence="3">6.3.5.4</ecNumber>
    </recommendedName>
</protein>
<keyword evidence="6" id="KW-0315">Glutamine amidotransferase</keyword>
<proteinExistence type="inferred from homology"/>
<feature type="binding site" evidence="8">
    <location>
        <position position="241"/>
    </location>
    <ligand>
        <name>ATP</name>
        <dbReference type="ChEBI" id="CHEBI:30616"/>
    </ligand>
</feature>
<evidence type="ECO:0000313" key="10">
    <source>
        <dbReference type="EMBL" id="ROV56890.1"/>
    </source>
</evidence>
<dbReference type="InterPro" id="IPR051786">
    <property type="entry name" value="ASN_synthetase/amidase"/>
</dbReference>
<comment type="similarity">
    <text evidence="2">Belongs to the asparagine synthetase family.</text>
</comment>
<comment type="caution">
    <text evidence="10">The sequence shown here is derived from an EMBL/GenBank/DDBJ whole genome shotgun (WGS) entry which is preliminary data.</text>
</comment>
<dbReference type="SUPFAM" id="SSF52402">
    <property type="entry name" value="Adenine nucleotide alpha hydrolases-like"/>
    <property type="match status" value="1"/>
</dbReference>
<dbReference type="PIRSF" id="PIRSF001589">
    <property type="entry name" value="Asn_synthetase_glu-h"/>
    <property type="match status" value="1"/>
</dbReference>
<dbReference type="PROSITE" id="PS51278">
    <property type="entry name" value="GATASE_TYPE_2"/>
    <property type="match status" value="1"/>
</dbReference>
<comment type="pathway">
    <text evidence="1">Amino-acid biosynthesis; L-asparagine biosynthesis; L-asparagine from L-aspartate (L-Gln route): step 1/1.</text>
</comment>
<dbReference type="CDD" id="cd01991">
    <property type="entry name" value="Asn_synthase_B_C"/>
    <property type="match status" value="1"/>
</dbReference>
<gene>
    <name evidence="10" type="primary">asnB</name>
    <name evidence="10" type="ORF">EGH82_23260</name>
</gene>
<dbReference type="PANTHER" id="PTHR43284:SF1">
    <property type="entry name" value="ASPARAGINE SYNTHETASE"/>
    <property type="match status" value="1"/>
</dbReference>
<dbReference type="GO" id="GO:0006529">
    <property type="term" value="P:asparagine biosynthetic process"/>
    <property type="evidence" value="ECO:0007669"/>
    <property type="project" value="InterPro"/>
</dbReference>
<keyword evidence="4 8" id="KW-0547">Nucleotide-binding</keyword>
<dbReference type="InterPro" id="IPR001962">
    <property type="entry name" value="Asn_synthase"/>
</dbReference>
<dbReference type="InterPro" id="IPR006426">
    <property type="entry name" value="Asn_synth_AEB"/>
</dbReference>
<evidence type="ECO:0000256" key="1">
    <source>
        <dbReference type="ARBA" id="ARBA00005187"/>
    </source>
</evidence>
<reference evidence="10 11" key="1">
    <citation type="submission" date="2018-11" db="EMBL/GenBank/DDBJ databases">
        <title>Vibrio ponticus strain CAIM 1751 pathogenic for the snapper Lutjanus guttatus.</title>
        <authorList>
            <person name="Soto-Rodriguez S."/>
            <person name="Lozano-Olvera R."/>
            <person name="Gomez-Gil B."/>
        </authorList>
    </citation>
    <scope>NUCLEOTIDE SEQUENCE [LARGE SCALE GENOMIC DNA]</scope>
    <source>
        <strain evidence="10 11">CAIM 1751</strain>
    </source>
</reference>
<name>A0A3N3DR28_9VIBR</name>
<evidence type="ECO:0000259" key="9">
    <source>
        <dbReference type="PROSITE" id="PS51278"/>
    </source>
</evidence>
<keyword evidence="10" id="KW-0436">Ligase</keyword>
<dbReference type="CDD" id="cd00712">
    <property type="entry name" value="AsnB"/>
    <property type="match status" value="1"/>
</dbReference>
<dbReference type="Pfam" id="PF13537">
    <property type="entry name" value="GATase_7"/>
    <property type="match status" value="1"/>
</dbReference>
<dbReference type="GO" id="GO:0004066">
    <property type="term" value="F:asparagine synthase (glutamine-hydrolyzing) activity"/>
    <property type="evidence" value="ECO:0007669"/>
    <property type="project" value="UniProtKB-EC"/>
</dbReference>
<evidence type="ECO:0000256" key="6">
    <source>
        <dbReference type="ARBA" id="ARBA00022962"/>
    </source>
</evidence>
<feature type="binding site" evidence="8">
    <location>
        <begin position="342"/>
        <end position="343"/>
    </location>
    <ligand>
        <name>ATP</name>
        <dbReference type="ChEBI" id="CHEBI:30616"/>
    </ligand>
</feature>
<evidence type="ECO:0000313" key="11">
    <source>
        <dbReference type="Proteomes" id="UP000278792"/>
    </source>
</evidence>
<accession>A0A3N3DR28</accession>
<dbReference type="PANTHER" id="PTHR43284">
    <property type="entry name" value="ASPARAGINE SYNTHETASE (GLUTAMINE-HYDROLYZING)"/>
    <property type="match status" value="1"/>
</dbReference>
<dbReference type="InterPro" id="IPR029055">
    <property type="entry name" value="Ntn_hydrolases_N"/>
</dbReference>
<evidence type="ECO:0000256" key="4">
    <source>
        <dbReference type="ARBA" id="ARBA00022741"/>
    </source>
</evidence>
<dbReference type="InterPro" id="IPR033738">
    <property type="entry name" value="AsnB_N"/>
</dbReference>
<dbReference type="InterPro" id="IPR014729">
    <property type="entry name" value="Rossmann-like_a/b/a_fold"/>
</dbReference>
<comment type="catalytic activity">
    <reaction evidence="7">
        <text>L-aspartate + L-glutamine + ATP + H2O = L-asparagine + L-glutamate + AMP + diphosphate + H(+)</text>
        <dbReference type="Rhea" id="RHEA:12228"/>
        <dbReference type="ChEBI" id="CHEBI:15377"/>
        <dbReference type="ChEBI" id="CHEBI:15378"/>
        <dbReference type="ChEBI" id="CHEBI:29985"/>
        <dbReference type="ChEBI" id="CHEBI:29991"/>
        <dbReference type="ChEBI" id="CHEBI:30616"/>
        <dbReference type="ChEBI" id="CHEBI:33019"/>
        <dbReference type="ChEBI" id="CHEBI:58048"/>
        <dbReference type="ChEBI" id="CHEBI:58359"/>
        <dbReference type="ChEBI" id="CHEBI:456215"/>
        <dbReference type="EC" id="6.3.5.4"/>
    </reaction>
</comment>
<feature type="binding site" evidence="8">
    <location>
        <position position="89"/>
    </location>
    <ligand>
        <name>L-glutamine</name>
        <dbReference type="ChEBI" id="CHEBI:58359"/>
    </ligand>
</feature>
<dbReference type="GO" id="GO:0005524">
    <property type="term" value="F:ATP binding"/>
    <property type="evidence" value="ECO:0007669"/>
    <property type="project" value="UniProtKB-KW"/>
</dbReference>
<evidence type="ECO:0000256" key="8">
    <source>
        <dbReference type="PIRSR" id="PIRSR001589-2"/>
    </source>
</evidence>
<dbReference type="Gene3D" id="3.40.50.620">
    <property type="entry name" value="HUPs"/>
    <property type="match status" value="1"/>
</dbReference>
<evidence type="ECO:0000256" key="5">
    <source>
        <dbReference type="ARBA" id="ARBA00022840"/>
    </source>
</evidence>
<sequence>MVKIDNSIKVAHGNDTIAEKKNTPHITSLRKSSLVLGHRRLSILDLSAKGHQPFQYGSISLVYNGEIFNYIELRDELKSVGYKFETDSDTEVFLKGFCHWGESAFNRFNGMWAAAIYNNETGELLLTRDRFGIKPLYYYLDESSSSLYFCSEIKGLVSYLPEVKLNESSAYSYLRYTHLSHNDDTFIQGIFSLTPGCFLRFKNKIYIERFYTASPCEGNLESLLENAIQIRTRTDTEFGVLLSGGVDSSLVASYIAKHNNKIKSFTADFPDSKFSEKQFVELNVAEHDLDAHFITPVAEELSEDLKDLLLTHEYPLRSLSAYSQYKIYKYIESNTDVKVVFSGQGADEIFSGYTNDYLIYLASILRSAKIMKYGQELIKISAVKKFSLHYLVLGSIKYIIKEHFARYDSYGVFTKKIDMTREPSYPGKTIFKKHQLRSLNFSALREYFRDEDRNSMRFSIEARLPFLDYRVVEAGLALNEEELIKEGVTKAPLRKLSKGRVPNDILERKDKMGFVSPQEIWQKTALRTEFDATFDKIKVDGLAGITNGEKIYELYCDYQTGKFNDWAFIWRCFCLYNYIKVWGIK</sequence>
<dbReference type="EC" id="6.3.5.4" evidence="3"/>
<organism evidence="10 11">
    <name type="scientific">Vibrio ponticus</name>
    <dbReference type="NCBI Taxonomy" id="265668"/>
    <lineage>
        <taxon>Bacteria</taxon>
        <taxon>Pseudomonadati</taxon>
        <taxon>Pseudomonadota</taxon>
        <taxon>Gammaproteobacteria</taxon>
        <taxon>Vibrionales</taxon>
        <taxon>Vibrionaceae</taxon>
        <taxon>Vibrio</taxon>
    </lineage>
</organism>
<dbReference type="Gene3D" id="3.60.20.10">
    <property type="entry name" value="Glutamine Phosphoribosylpyrophosphate, subunit 1, domain 1"/>
    <property type="match status" value="1"/>
</dbReference>